<sequence length="167" mass="19753">MNLDIVSFIVGILSSIVFPLLIYVKNYIVKKGERLSFRLMINNEYIKPLVKVFDEGLSDDETKKRINRQVADILKKLDYLKTDELPFLTTDNQFYFIRVVEYTLRLLHSIVEISNSYEFRDTLPINVSGRQAEKDIFEKKIKSHINYYELNIDKYANLKTDKFQTPN</sequence>
<reference evidence="2" key="1">
    <citation type="journal article" date="2021" name="Proc. Natl. Acad. Sci. U.S.A.">
        <title>A Catalog of Tens of Thousands of Viruses from Human Metagenomes Reveals Hidden Associations with Chronic Diseases.</title>
        <authorList>
            <person name="Tisza M.J."/>
            <person name="Buck C.B."/>
        </authorList>
    </citation>
    <scope>NUCLEOTIDE SEQUENCE</scope>
    <source>
        <strain evidence="2">CtWsj12</strain>
    </source>
</reference>
<evidence type="ECO:0000256" key="1">
    <source>
        <dbReference type="SAM" id="Phobius"/>
    </source>
</evidence>
<feature type="transmembrane region" description="Helical" evidence="1">
    <location>
        <begin position="6"/>
        <end position="24"/>
    </location>
</feature>
<name>A0A8S5NSL2_9CAUD</name>
<evidence type="ECO:0000313" key="2">
    <source>
        <dbReference type="EMBL" id="DAD97216.1"/>
    </source>
</evidence>
<keyword evidence="1" id="KW-1133">Transmembrane helix</keyword>
<keyword evidence="1" id="KW-0472">Membrane</keyword>
<organism evidence="2">
    <name type="scientific">Siphoviridae sp. ctWsj12</name>
    <dbReference type="NCBI Taxonomy" id="2826363"/>
    <lineage>
        <taxon>Viruses</taxon>
        <taxon>Duplodnaviria</taxon>
        <taxon>Heunggongvirae</taxon>
        <taxon>Uroviricota</taxon>
        <taxon>Caudoviricetes</taxon>
    </lineage>
</organism>
<keyword evidence="1" id="KW-0812">Transmembrane</keyword>
<protein>
    <submittedName>
        <fullName evidence="2">Uncharacterized protein</fullName>
    </submittedName>
</protein>
<proteinExistence type="predicted"/>
<dbReference type="EMBL" id="BK015233">
    <property type="protein sequence ID" value="DAD97216.1"/>
    <property type="molecule type" value="Genomic_DNA"/>
</dbReference>
<accession>A0A8S5NSL2</accession>